<reference evidence="5 6" key="1">
    <citation type="submission" date="2019-03" db="EMBL/GenBank/DDBJ databases">
        <title>Genomic Encyclopedia of Type Strains, Phase III (KMG-III): the genomes of soil and plant-associated and newly described type strains.</title>
        <authorList>
            <person name="Whitman W."/>
        </authorList>
    </citation>
    <scope>NUCLEOTIDE SEQUENCE [LARGE SCALE GENOMIC DNA]</scope>
    <source>
        <strain evidence="5 6">VKM Ac-2527</strain>
    </source>
</reference>
<keyword evidence="2 5" id="KW-0238">DNA-binding</keyword>
<dbReference type="InterPro" id="IPR018062">
    <property type="entry name" value="HTH_AraC-typ_CS"/>
</dbReference>
<dbReference type="RefSeq" id="WP_133802738.1">
    <property type="nucleotide sequence ID" value="NZ_SNWQ01000013.1"/>
</dbReference>
<dbReference type="Gene3D" id="1.10.10.60">
    <property type="entry name" value="Homeodomain-like"/>
    <property type="match status" value="2"/>
</dbReference>
<dbReference type="SUPFAM" id="SSF51182">
    <property type="entry name" value="RmlC-like cupins"/>
    <property type="match status" value="1"/>
</dbReference>
<accession>A0A4R6K7H0</accession>
<dbReference type="EMBL" id="SNWQ01000013">
    <property type="protein sequence ID" value="TDO45406.1"/>
    <property type="molecule type" value="Genomic_DNA"/>
</dbReference>
<dbReference type="Pfam" id="PF07883">
    <property type="entry name" value="Cupin_2"/>
    <property type="match status" value="1"/>
</dbReference>
<evidence type="ECO:0000313" key="5">
    <source>
        <dbReference type="EMBL" id="TDO45406.1"/>
    </source>
</evidence>
<organism evidence="5 6">
    <name type="scientific">Kribbella caucasensis</name>
    <dbReference type="NCBI Taxonomy" id="2512215"/>
    <lineage>
        <taxon>Bacteria</taxon>
        <taxon>Bacillati</taxon>
        <taxon>Actinomycetota</taxon>
        <taxon>Actinomycetes</taxon>
        <taxon>Propionibacteriales</taxon>
        <taxon>Kribbellaceae</taxon>
        <taxon>Kribbella</taxon>
    </lineage>
</organism>
<dbReference type="InterPro" id="IPR014710">
    <property type="entry name" value="RmlC-like_jellyroll"/>
</dbReference>
<dbReference type="Proteomes" id="UP000295388">
    <property type="component" value="Unassembled WGS sequence"/>
</dbReference>
<evidence type="ECO:0000259" key="4">
    <source>
        <dbReference type="PROSITE" id="PS01124"/>
    </source>
</evidence>
<keyword evidence="3" id="KW-0804">Transcription</keyword>
<dbReference type="InterPro" id="IPR009057">
    <property type="entry name" value="Homeodomain-like_sf"/>
</dbReference>
<dbReference type="InterPro" id="IPR018060">
    <property type="entry name" value="HTH_AraC"/>
</dbReference>
<protein>
    <submittedName>
        <fullName evidence="5">AraC-like DNA-binding protein</fullName>
    </submittedName>
</protein>
<dbReference type="InterPro" id="IPR011051">
    <property type="entry name" value="RmlC_Cupin_sf"/>
</dbReference>
<keyword evidence="6" id="KW-1185">Reference proteome</keyword>
<dbReference type="PANTHER" id="PTHR46796">
    <property type="entry name" value="HTH-TYPE TRANSCRIPTIONAL ACTIVATOR RHAS-RELATED"/>
    <property type="match status" value="1"/>
</dbReference>
<dbReference type="InterPro" id="IPR050204">
    <property type="entry name" value="AraC_XylS_family_regulators"/>
</dbReference>
<dbReference type="Pfam" id="PF12833">
    <property type="entry name" value="HTH_18"/>
    <property type="match status" value="1"/>
</dbReference>
<dbReference type="SMART" id="SM00342">
    <property type="entry name" value="HTH_ARAC"/>
    <property type="match status" value="1"/>
</dbReference>
<dbReference type="PANTHER" id="PTHR46796:SF13">
    <property type="entry name" value="HTH-TYPE TRANSCRIPTIONAL ACTIVATOR RHAS"/>
    <property type="match status" value="1"/>
</dbReference>
<keyword evidence="1" id="KW-0805">Transcription regulation</keyword>
<dbReference type="Gene3D" id="2.60.120.10">
    <property type="entry name" value="Jelly Rolls"/>
    <property type="match status" value="1"/>
</dbReference>
<dbReference type="AlphaFoldDB" id="A0A4R6K7H0"/>
<name>A0A4R6K7H0_9ACTN</name>
<dbReference type="InterPro" id="IPR013096">
    <property type="entry name" value="Cupin_2"/>
</dbReference>
<dbReference type="OrthoDB" id="9799345at2"/>
<evidence type="ECO:0000313" key="6">
    <source>
        <dbReference type="Proteomes" id="UP000295388"/>
    </source>
</evidence>
<dbReference type="PROSITE" id="PS01124">
    <property type="entry name" value="HTH_ARAC_FAMILY_2"/>
    <property type="match status" value="1"/>
</dbReference>
<evidence type="ECO:0000256" key="1">
    <source>
        <dbReference type="ARBA" id="ARBA00023015"/>
    </source>
</evidence>
<dbReference type="PROSITE" id="PS00041">
    <property type="entry name" value="HTH_ARAC_FAMILY_1"/>
    <property type="match status" value="1"/>
</dbReference>
<feature type="domain" description="HTH araC/xylS-type" evidence="4">
    <location>
        <begin position="181"/>
        <end position="279"/>
    </location>
</feature>
<evidence type="ECO:0000256" key="3">
    <source>
        <dbReference type="ARBA" id="ARBA00023163"/>
    </source>
</evidence>
<dbReference type="SUPFAM" id="SSF46689">
    <property type="entry name" value="Homeodomain-like"/>
    <property type="match status" value="1"/>
</dbReference>
<dbReference type="GO" id="GO:0003700">
    <property type="term" value="F:DNA-binding transcription factor activity"/>
    <property type="evidence" value="ECO:0007669"/>
    <property type="project" value="InterPro"/>
</dbReference>
<proteinExistence type="predicted"/>
<evidence type="ECO:0000256" key="2">
    <source>
        <dbReference type="ARBA" id="ARBA00023125"/>
    </source>
</evidence>
<gene>
    <name evidence="5" type="ORF">EV643_113179</name>
</gene>
<sequence>MSQVLRFALWALGRPYHAARVSFAARTPVSELHAHADFYEFMGVVSGRGEHLLPTGSQPLEAGDVVLVRPRDQHAFRGTAPDRLEFINVAFPSSAWQGFLTLTRTDAAGTWDAARTPITFRPDDPAAAVEVFEHALRRFQDEPSQFDLVRFWIDLLPLISPDEVAVRTDGTVGPTAPAWLARACAAMRAEENLRGGVPRLLELAGVSPAHLSRTVRAVYGLTPTDFVTDLRLEHAASLLAATTDPIAAIATRCGFTSQSYFTRRFTTAHQVSPRTFRQQSQRAFVP</sequence>
<comment type="caution">
    <text evidence="5">The sequence shown here is derived from an EMBL/GenBank/DDBJ whole genome shotgun (WGS) entry which is preliminary data.</text>
</comment>
<dbReference type="GO" id="GO:0043565">
    <property type="term" value="F:sequence-specific DNA binding"/>
    <property type="evidence" value="ECO:0007669"/>
    <property type="project" value="InterPro"/>
</dbReference>